<dbReference type="Pfam" id="PF08241">
    <property type="entry name" value="Methyltransf_11"/>
    <property type="match status" value="1"/>
</dbReference>
<dbReference type="GO" id="GO:0032259">
    <property type="term" value="P:methylation"/>
    <property type="evidence" value="ECO:0007669"/>
    <property type="project" value="UniProtKB-KW"/>
</dbReference>
<evidence type="ECO:0000256" key="2">
    <source>
        <dbReference type="ARBA" id="ARBA00022603"/>
    </source>
</evidence>
<evidence type="ECO:0000313" key="6">
    <source>
        <dbReference type="EMBL" id="RXH71780.1"/>
    </source>
</evidence>
<keyword evidence="4" id="KW-0812">Transmembrane</keyword>
<dbReference type="InterPro" id="IPR051419">
    <property type="entry name" value="Lys/N-term_MeTrsfase_sf"/>
</dbReference>
<protein>
    <recommendedName>
        <fullName evidence="5">Methyltransferase type 11 domain-containing protein</fullName>
    </recommendedName>
</protein>
<dbReference type="PANTHER" id="PTHR12176:SF79">
    <property type="entry name" value="METHYLTRANSFERASE TYPE 11 DOMAIN-CONTAINING PROTEIN"/>
    <property type="match status" value="1"/>
</dbReference>
<evidence type="ECO:0000313" key="7">
    <source>
        <dbReference type="Proteomes" id="UP000290289"/>
    </source>
</evidence>
<organism evidence="6 7">
    <name type="scientific">Malus domestica</name>
    <name type="common">Apple</name>
    <name type="synonym">Pyrus malus</name>
    <dbReference type="NCBI Taxonomy" id="3750"/>
    <lineage>
        <taxon>Eukaryota</taxon>
        <taxon>Viridiplantae</taxon>
        <taxon>Streptophyta</taxon>
        <taxon>Embryophyta</taxon>
        <taxon>Tracheophyta</taxon>
        <taxon>Spermatophyta</taxon>
        <taxon>Magnoliopsida</taxon>
        <taxon>eudicotyledons</taxon>
        <taxon>Gunneridae</taxon>
        <taxon>Pentapetalae</taxon>
        <taxon>rosids</taxon>
        <taxon>fabids</taxon>
        <taxon>Rosales</taxon>
        <taxon>Rosaceae</taxon>
        <taxon>Amygdaloideae</taxon>
        <taxon>Maleae</taxon>
        <taxon>Malus</taxon>
    </lineage>
</organism>
<gene>
    <name evidence="6" type="ORF">DVH24_025281</name>
</gene>
<evidence type="ECO:0000256" key="4">
    <source>
        <dbReference type="SAM" id="Phobius"/>
    </source>
</evidence>
<dbReference type="PANTHER" id="PTHR12176">
    <property type="entry name" value="SAM-DEPENDENT METHYLTRANSFERASE SUPERFAMILY PROTEIN"/>
    <property type="match status" value="1"/>
</dbReference>
<sequence>MTMGTTTQAYGESRYWDNRYANESESFDWYQKYQSLAPLINLYVPRHPNQHNRILVVGCGNSGTYSAFSLQPHSPDQMIQISHLIHTQNSKGIGFQNAAFSEGMADDGYEDVVSIDISSVVIQTMQSKYSNRPHLKYLQLDVRDMSAFETASFDAVVDKGTLDSLLCGSNSRQNATEMLEEVWRYKPVLISKCSCPKLLVLFIFLILFTHHILKRLITTYRVLKDKGVYFLVMLLILLFSAYDFNIPSLPPPSRPLFSYSCFAFCVTYGAPLYRLRLLRESCSWMIKLHVIEKLSCEDKPEPPIWDLTNPVPLHGDGSSAEELLGNNPDVHYIYICTKDNSLKPGVKREPSVD</sequence>
<dbReference type="InterPro" id="IPR013216">
    <property type="entry name" value="Methyltransf_11"/>
</dbReference>
<proteinExistence type="inferred from homology"/>
<feature type="domain" description="Methyltransferase type 11" evidence="5">
    <location>
        <begin position="93"/>
        <end position="184"/>
    </location>
</feature>
<keyword evidence="4" id="KW-1133">Transmembrane helix</keyword>
<feature type="transmembrane region" description="Helical" evidence="4">
    <location>
        <begin position="256"/>
        <end position="275"/>
    </location>
</feature>
<dbReference type="GO" id="GO:0008757">
    <property type="term" value="F:S-adenosylmethionine-dependent methyltransferase activity"/>
    <property type="evidence" value="ECO:0007669"/>
    <property type="project" value="InterPro"/>
</dbReference>
<evidence type="ECO:0000256" key="1">
    <source>
        <dbReference type="ARBA" id="ARBA00008361"/>
    </source>
</evidence>
<dbReference type="InterPro" id="IPR029063">
    <property type="entry name" value="SAM-dependent_MTases_sf"/>
</dbReference>
<accession>A0A498HM28</accession>
<dbReference type="Proteomes" id="UP000290289">
    <property type="component" value="Chromosome 16"/>
</dbReference>
<evidence type="ECO:0000259" key="5">
    <source>
        <dbReference type="Pfam" id="PF08241"/>
    </source>
</evidence>
<dbReference type="STRING" id="3750.A0A498HM28"/>
<dbReference type="Gene3D" id="3.40.50.150">
    <property type="entry name" value="Vaccinia Virus protein VP39"/>
    <property type="match status" value="1"/>
</dbReference>
<comment type="similarity">
    <text evidence="1">Belongs to the methyltransferase superfamily.</text>
</comment>
<dbReference type="EMBL" id="RDQH01000342">
    <property type="protein sequence ID" value="RXH71780.1"/>
    <property type="molecule type" value="Genomic_DNA"/>
</dbReference>
<keyword evidence="2" id="KW-0489">Methyltransferase</keyword>
<keyword evidence="7" id="KW-1185">Reference proteome</keyword>
<dbReference type="AlphaFoldDB" id="A0A498HM28"/>
<keyword evidence="4" id="KW-0472">Membrane</keyword>
<dbReference type="SUPFAM" id="SSF53335">
    <property type="entry name" value="S-adenosyl-L-methionine-dependent methyltransferases"/>
    <property type="match status" value="1"/>
</dbReference>
<name>A0A498HM28_MALDO</name>
<keyword evidence="3" id="KW-0808">Transferase</keyword>
<reference evidence="6 7" key="1">
    <citation type="submission" date="2018-10" db="EMBL/GenBank/DDBJ databases">
        <title>A high-quality apple genome assembly.</title>
        <authorList>
            <person name="Hu J."/>
        </authorList>
    </citation>
    <scope>NUCLEOTIDE SEQUENCE [LARGE SCALE GENOMIC DNA]</scope>
    <source>
        <strain evidence="7">cv. HFTH1</strain>
        <tissue evidence="6">Young leaf</tissue>
    </source>
</reference>
<feature type="transmembrane region" description="Helical" evidence="4">
    <location>
        <begin position="228"/>
        <end position="244"/>
    </location>
</feature>
<comment type="caution">
    <text evidence="6">The sequence shown here is derived from an EMBL/GenBank/DDBJ whole genome shotgun (WGS) entry which is preliminary data.</text>
</comment>
<evidence type="ECO:0000256" key="3">
    <source>
        <dbReference type="ARBA" id="ARBA00022679"/>
    </source>
</evidence>